<protein>
    <submittedName>
        <fullName evidence="1">Uncharacterized protein</fullName>
    </submittedName>
</protein>
<gene>
    <name evidence="1" type="ORF">DEO72_LG2g3581</name>
</gene>
<name>A0A4D6L444_VIGUN</name>
<dbReference type="AlphaFoldDB" id="A0A4D6L444"/>
<proteinExistence type="predicted"/>
<organism evidence="1 2">
    <name type="scientific">Vigna unguiculata</name>
    <name type="common">Cowpea</name>
    <dbReference type="NCBI Taxonomy" id="3917"/>
    <lineage>
        <taxon>Eukaryota</taxon>
        <taxon>Viridiplantae</taxon>
        <taxon>Streptophyta</taxon>
        <taxon>Embryophyta</taxon>
        <taxon>Tracheophyta</taxon>
        <taxon>Spermatophyta</taxon>
        <taxon>Magnoliopsida</taxon>
        <taxon>eudicotyledons</taxon>
        <taxon>Gunneridae</taxon>
        <taxon>Pentapetalae</taxon>
        <taxon>rosids</taxon>
        <taxon>fabids</taxon>
        <taxon>Fabales</taxon>
        <taxon>Fabaceae</taxon>
        <taxon>Papilionoideae</taxon>
        <taxon>50 kb inversion clade</taxon>
        <taxon>NPAAA clade</taxon>
        <taxon>indigoferoid/millettioid clade</taxon>
        <taxon>Phaseoleae</taxon>
        <taxon>Vigna</taxon>
    </lineage>
</organism>
<evidence type="ECO:0000313" key="2">
    <source>
        <dbReference type="Proteomes" id="UP000501690"/>
    </source>
</evidence>
<dbReference type="Proteomes" id="UP000501690">
    <property type="component" value="Linkage Group LG2"/>
</dbReference>
<keyword evidence="2" id="KW-1185">Reference proteome</keyword>
<accession>A0A4D6L444</accession>
<evidence type="ECO:0000313" key="1">
    <source>
        <dbReference type="EMBL" id="QCD83238.1"/>
    </source>
</evidence>
<dbReference type="EMBL" id="CP039346">
    <property type="protein sequence ID" value="QCD83238.1"/>
    <property type="molecule type" value="Genomic_DNA"/>
</dbReference>
<reference evidence="1 2" key="1">
    <citation type="submission" date="2019-04" db="EMBL/GenBank/DDBJ databases">
        <title>An improved genome assembly and genetic linkage map for asparagus bean, Vigna unguiculata ssp. sesquipedialis.</title>
        <authorList>
            <person name="Xia Q."/>
            <person name="Zhang R."/>
            <person name="Dong Y."/>
        </authorList>
    </citation>
    <scope>NUCLEOTIDE SEQUENCE [LARGE SCALE GENOMIC DNA]</scope>
    <source>
        <tissue evidence="1">Leaf</tissue>
    </source>
</reference>
<sequence>MLLMGKQRADGAQTVRERRGTVHEWCANGVTIGAANGATKEVANRAVMAKRNKVRVLKKENGDEKVYFWKKNEDEKEKEKRGKEKIRVLKIGLSSRPSIMIGPLHLS</sequence>